<keyword evidence="1" id="KW-0812">Transmembrane</keyword>
<comment type="caution">
    <text evidence="2">The sequence shown here is derived from an EMBL/GenBank/DDBJ whole genome shotgun (WGS) entry which is preliminary data.</text>
</comment>
<proteinExistence type="predicted"/>
<dbReference type="EMBL" id="JAPNUD010000030">
    <property type="protein sequence ID" value="MDA0641780.1"/>
    <property type="molecule type" value="Genomic_DNA"/>
</dbReference>
<reference evidence="2 3" key="1">
    <citation type="submission" date="2022-11" db="EMBL/GenBank/DDBJ databases">
        <title>Nonomuraea corallina sp. nov., a new species of the genus Nonomuraea isolated from sea side sediment in Thai sea.</title>
        <authorList>
            <person name="Ngamcharungchit C."/>
            <person name="Matsumoto A."/>
            <person name="Suriyachadkun C."/>
            <person name="Panbangred W."/>
            <person name="Inahashi Y."/>
            <person name="Intra B."/>
        </authorList>
    </citation>
    <scope>NUCLEOTIDE SEQUENCE [LARGE SCALE GENOMIC DNA]</scope>
    <source>
        <strain evidence="2 3">DSM 43553</strain>
    </source>
</reference>
<evidence type="ECO:0008006" key="4">
    <source>
        <dbReference type="Google" id="ProtNLM"/>
    </source>
</evidence>
<gene>
    <name evidence="2" type="ORF">OUY24_14220</name>
</gene>
<keyword evidence="3" id="KW-1185">Reference proteome</keyword>
<evidence type="ECO:0000313" key="3">
    <source>
        <dbReference type="Proteomes" id="UP001212498"/>
    </source>
</evidence>
<feature type="transmembrane region" description="Helical" evidence="1">
    <location>
        <begin position="38"/>
        <end position="59"/>
    </location>
</feature>
<keyword evidence="1" id="KW-0472">Membrane</keyword>
<protein>
    <recommendedName>
        <fullName evidence="4">DUF2530 domain-containing protein</fullName>
    </recommendedName>
</protein>
<organism evidence="2 3">
    <name type="scientific">Nonomuraea ferruginea</name>
    <dbReference type="NCBI Taxonomy" id="46174"/>
    <lineage>
        <taxon>Bacteria</taxon>
        <taxon>Bacillati</taxon>
        <taxon>Actinomycetota</taxon>
        <taxon>Actinomycetes</taxon>
        <taxon>Streptosporangiales</taxon>
        <taxon>Streptosporangiaceae</taxon>
        <taxon>Nonomuraea</taxon>
    </lineage>
</organism>
<keyword evidence="1" id="KW-1133">Transmembrane helix</keyword>
<evidence type="ECO:0000313" key="2">
    <source>
        <dbReference type="EMBL" id="MDA0641780.1"/>
    </source>
</evidence>
<name>A0ABT4SY29_9ACTN</name>
<accession>A0ABT4SY29</accession>
<dbReference type="Proteomes" id="UP001212498">
    <property type="component" value="Unassembled WGS sequence"/>
</dbReference>
<evidence type="ECO:0000256" key="1">
    <source>
        <dbReference type="SAM" id="Phobius"/>
    </source>
</evidence>
<sequence>MDLVKVNWTPLVLTGVALVVAAISLALKASPDPDVVRIGGTLGAVGILVGTAALVVYGIQREIERDRDRRM</sequence>
<dbReference type="RefSeq" id="WP_271276545.1">
    <property type="nucleotide sequence ID" value="NZ_BAABFD010000002.1"/>
</dbReference>